<dbReference type="InterPro" id="IPR003018">
    <property type="entry name" value="GAF"/>
</dbReference>
<dbReference type="EMBL" id="JACHLK010000003">
    <property type="protein sequence ID" value="MBB6559385.1"/>
    <property type="molecule type" value="Genomic_DNA"/>
</dbReference>
<dbReference type="RefSeq" id="WP_184856796.1">
    <property type="nucleotide sequence ID" value="NZ_JACHLK010000003.1"/>
</dbReference>
<organism evidence="2 3">
    <name type="scientific">Acidovorax soli</name>
    <dbReference type="NCBI Taxonomy" id="592050"/>
    <lineage>
        <taxon>Bacteria</taxon>
        <taxon>Pseudomonadati</taxon>
        <taxon>Pseudomonadota</taxon>
        <taxon>Betaproteobacteria</taxon>
        <taxon>Burkholderiales</taxon>
        <taxon>Comamonadaceae</taxon>
        <taxon>Acidovorax</taxon>
    </lineage>
</organism>
<dbReference type="AlphaFoldDB" id="A0A7X0PCI9"/>
<proteinExistence type="predicted"/>
<evidence type="ECO:0000259" key="1">
    <source>
        <dbReference type="SMART" id="SM00065"/>
    </source>
</evidence>
<accession>A0A7X0PCI9</accession>
<gene>
    <name evidence="2" type="ORF">HNP48_002052</name>
</gene>
<keyword evidence="3" id="KW-1185">Reference proteome</keyword>
<dbReference type="PANTHER" id="PTHR43102">
    <property type="entry name" value="SLR1143 PROTEIN"/>
    <property type="match status" value="1"/>
</dbReference>
<comment type="caution">
    <text evidence="2">The sequence shown here is derived from an EMBL/GenBank/DDBJ whole genome shotgun (WGS) entry which is preliminary data.</text>
</comment>
<evidence type="ECO:0000313" key="2">
    <source>
        <dbReference type="EMBL" id="MBB6559385.1"/>
    </source>
</evidence>
<dbReference type="InterPro" id="IPR029016">
    <property type="entry name" value="GAF-like_dom_sf"/>
</dbReference>
<reference evidence="2 3" key="1">
    <citation type="submission" date="2020-08" db="EMBL/GenBank/DDBJ databases">
        <title>Functional genomics of gut bacteria from endangered species of beetles.</title>
        <authorList>
            <person name="Carlos-Shanley C."/>
        </authorList>
    </citation>
    <scope>NUCLEOTIDE SEQUENCE [LARGE SCALE GENOMIC DNA]</scope>
    <source>
        <strain evidence="2 3">S00198</strain>
    </source>
</reference>
<name>A0A7X0PCI9_9BURK</name>
<feature type="domain" description="GAF" evidence="1">
    <location>
        <begin position="26"/>
        <end position="166"/>
    </location>
</feature>
<dbReference type="SMART" id="SM00065">
    <property type="entry name" value="GAF"/>
    <property type="match status" value="1"/>
</dbReference>
<sequence length="176" mass="19496">MQEPALPANEDERLQALRQLLILDTPPEERFDRIVAFAAQEFDMPIALISLVDAQRQWFKARVGLDAEETGRDVSFCAHAILTDETMVVPDTAHDQRFADNPLVTGGPGIQFYAGAPLKLPDGQNIGTLCIIDQQPRTLDRVDLAILASLRDLAVEELVRREAHDTPPEDKKGDTA</sequence>
<dbReference type="Proteomes" id="UP000575083">
    <property type="component" value="Unassembled WGS sequence"/>
</dbReference>
<evidence type="ECO:0000313" key="3">
    <source>
        <dbReference type="Proteomes" id="UP000575083"/>
    </source>
</evidence>
<dbReference type="Gene3D" id="3.30.450.40">
    <property type="match status" value="1"/>
</dbReference>
<dbReference type="PANTHER" id="PTHR43102:SF2">
    <property type="entry name" value="GAF DOMAIN-CONTAINING PROTEIN"/>
    <property type="match status" value="1"/>
</dbReference>
<protein>
    <submittedName>
        <fullName evidence="2">GAF domain-containing protein</fullName>
    </submittedName>
</protein>
<dbReference type="Pfam" id="PF01590">
    <property type="entry name" value="GAF"/>
    <property type="match status" value="1"/>
</dbReference>
<dbReference type="SUPFAM" id="SSF55781">
    <property type="entry name" value="GAF domain-like"/>
    <property type="match status" value="1"/>
</dbReference>